<evidence type="ECO:0000313" key="4">
    <source>
        <dbReference type="Proteomes" id="UP000663827"/>
    </source>
</evidence>
<dbReference type="AlphaFoldDB" id="A0A8H3HUN0"/>
<feature type="compositionally biased region" description="Polar residues" evidence="1">
    <location>
        <begin position="1019"/>
        <end position="1029"/>
    </location>
</feature>
<gene>
    <name evidence="3" type="ORF">RDB_LOCUS65596</name>
</gene>
<feature type="compositionally biased region" description="Polar residues" evidence="1">
    <location>
        <begin position="99"/>
        <end position="108"/>
    </location>
</feature>
<reference evidence="3" key="1">
    <citation type="submission" date="2021-01" db="EMBL/GenBank/DDBJ databases">
        <authorList>
            <person name="Kaushik A."/>
        </authorList>
    </citation>
    <scope>NUCLEOTIDE SEQUENCE</scope>
    <source>
        <strain evidence="3">AG5</strain>
    </source>
</reference>
<organism evidence="3 4">
    <name type="scientific">Rhizoctonia solani</name>
    <dbReference type="NCBI Taxonomy" id="456999"/>
    <lineage>
        <taxon>Eukaryota</taxon>
        <taxon>Fungi</taxon>
        <taxon>Dikarya</taxon>
        <taxon>Basidiomycota</taxon>
        <taxon>Agaricomycotina</taxon>
        <taxon>Agaricomycetes</taxon>
        <taxon>Cantharellales</taxon>
        <taxon>Ceratobasidiaceae</taxon>
        <taxon>Rhizoctonia</taxon>
    </lineage>
</organism>
<feature type="region of interest" description="Disordered" evidence="1">
    <location>
        <begin position="837"/>
        <end position="882"/>
    </location>
</feature>
<comment type="caution">
    <text evidence="3">The sequence shown here is derived from an EMBL/GenBank/DDBJ whole genome shotgun (WGS) entry which is preliminary data.</text>
</comment>
<dbReference type="Gene3D" id="2.60.40.640">
    <property type="match status" value="1"/>
</dbReference>
<feature type="compositionally biased region" description="Polar residues" evidence="1">
    <location>
        <begin position="738"/>
        <end position="762"/>
    </location>
</feature>
<feature type="region of interest" description="Disordered" evidence="1">
    <location>
        <begin position="83"/>
        <end position="110"/>
    </location>
</feature>
<feature type="region of interest" description="Disordered" evidence="1">
    <location>
        <begin position="644"/>
        <end position="675"/>
    </location>
</feature>
<dbReference type="InterPro" id="IPR014756">
    <property type="entry name" value="Ig_E-set"/>
</dbReference>
<dbReference type="InterPro" id="IPR014752">
    <property type="entry name" value="Arrestin-like_C"/>
</dbReference>
<dbReference type="InterPro" id="IPR011022">
    <property type="entry name" value="Arrestin_C-like"/>
</dbReference>
<dbReference type="EMBL" id="CAJNJQ010001312">
    <property type="protein sequence ID" value="CAE7132376.1"/>
    <property type="molecule type" value="Genomic_DNA"/>
</dbReference>
<feature type="region of interest" description="Disordered" evidence="1">
    <location>
        <begin position="969"/>
        <end position="1003"/>
    </location>
</feature>
<feature type="compositionally biased region" description="Polar residues" evidence="1">
    <location>
        <begin position="859"/>
        <end position="869"/>
    </location>
</feature>
<feature type="domain" description="Arrestin C-terminal-like" evidence="2">
    <location>
        <begin position="426"/>
        <end position="572"/>
    </location>
</feature>
<dbReference type="Pfam" id="PF02752">
    <property type="entry name" value="Arrestin_C"/>
    <property type="match status" value="1"/>
</dbReference>
<feature type="region of interest" description="Disordered" evidence="1">
    <location>
        <begin position="1019"/>
        <end position="1066"/>
    </location>
</feature>
<feature type="region of interest" description="Disordered" evidence="1">
    <location>
        <begin position="1"/>
        <end position="43"/>
    </location>
</feature>
<feature type="compositionally biased region" description="Low complexity" evidence="1">
    <location>
        <begin position="838"/>
        <end position="858"/>
    </location>
</feature>
<sequence length="1085" mass="117819">MTTRRSQLGLGLGLPHAASLHNHPSGSGAGHEHSTESDSANLYDSGNTLGLTIDKGKHRSVDTGARSVGDSHMMSVAATVIGTIPNESRSDRAPRPQGRTDSAGTIQTLRGKDPEDESVAHLKLTRCRVRSEPVSSISENEGCLDVPPPIPRVDSLLHLGSETVSTDLKKLLNARVRQAPPSIDTGKANASRISSAASSPTKDDTRSSRLETEKSRSRVEVYFALNNHVAVEGGCIGGALTVRTRKPRRGEARHVRIDSGKIRVLGYEGMSESERYAFYQCAISLADAVDDHEQLYQSPPDSEGFRVAREGTFTLTFKMHIPQSATSQSGNNAPKGVIQDDSISTAIKYILLISFKVRDDPDNAAGLDKYALVADPKTSIAHFYRHIEVWPTYGPLALHSTEEVRPVVDHSGTVSSRAARELLFGGSGMLHLTAVLHRKIWLAGQKCTVYIGAWNETRKFVKTLTLTIIRKATIARPNQNESVIRKQIAEVTLDATRGPSFGSVTGKGWWAGIEPGSSCEFSHMIDIPLDALTVPRTHIIEISYVLRVSLVTGSLSPNVFVDLPFVIINALSTDGIPVPPPPGLLTGSLKLPKDTPVLFSFKPLGAKDSKNLDLRTWSFPRASPQETNLLPRDYILDWTKQTSAHADPSPIRSDFTQGSDSLPVRSLESPRLGDTSTTLESVSNFIAQLESDLDSVGHAASDQERRSVRFAHQNDKRGPGVSSILKTSSSAKHRVTFVTPTQSTSFNAHSATQVPGDNTWPHSSDIGGDSGLHQQPPVKKLRLRDDGAVLVNPEKDIWSSDDADAILNSIHLDSRGFSAYGPDNLDHAQEIIVKRPLPGASTASTSSSEPWSSEGTSTDYRSSMDQRSSGFEGPSPDDQRPPTLVRRREISSAPGSQYGHGQRSESFLTEDTPRAGAIRRFQPEIVAGTVQTPASRGTLVSVISSPMLAKSQSAHVVGSPVNQYRRFVPQSFGMSPGEGSSTATHDGPQLSVKEKRKLNAGRTPWKTQWDLSAISIPSESTQASLQSPRQMDDDIRASRIHLRTRSTPQPREEQNLDVAPSQNTVRSRIAALEERSRGRPFSSYS</sequence>
<feature type="region of interest" description="Disordered" evidence="1">
    <location>
        <begin position="179"/>
        <end position="213"/>
    </location>
</feature>
<feature type="compositionally biased region" description="Low complexity" evidence="1">
    <location>
        <begin position="188"/>
        <end position="199"/>
    </location>
</feature>
<proteinExistence type="predicted"/>
<accession>A0A8H3HUN0</accession>
<evidence type="ECO:0000256" key="1">
    <source>
        <dbReference type="SAM" id="MobiDB-lite"/>
    </source>
</evidence>
<dbReference type="Proteomes" id="UP000663827">
    <property type="component" value="Unassembled WGS sequence"/>
</dbReference>
<dbReference type="SUPFAM" id="SSF81296">
    <property type="entry name" value="E set domains"/>
    <property type="match status" value="1"/>
</dbReference>
<evidence type="ECO:0000313" key="3">
    <source>
        <dbReference type="EMBL" id="CAE7132376.1"/>
    </source>
</evidence>
<protein>
    <recommendedName>
        <fullName evidence="2">Arrestin C-terminal-like domain-containing protein</fullName>
    </recommendedName>
</protein>
<dbReference type="SMART" id="SM01017">
    <property type="entry name" value="Arrestin_C"/>
    <property type="match status" value="1"/>
</dbReference>
<name>A0A8H3HUN0_9AGAM</name>
<feature type="compositionally biased region" description="Basic and acidic residues" evidence="1">
    <location>
        <begin position="201"/>
        <end position="213"/>
    </location>
</feature>
<feature type="region of interest" description="Disordered" evidence="1">
    <location>
        <begin position="710"/>
        <end position="729"/>
    </location>
</feature>
<evidence type="ECO:0000259" key="2">
    <source>
        <dbReference type="SMART" id="SM01017"/>
    </source>
</evidence>
<feature type="region of interest" description="Disordered" evidence="1">
    <location>
        <begin position="738"/>
        <end position="777"/>
    </location>
</feature>